<feature type="transmembrane region" description="Helical" evidence="7">
    <location>
        <begin position="419"/>
        <end position="437"/>
    </location>
</feature>
<evidence type="ECO:0000256" key="2">
    <source>
        <dbReference type="ARBA" id="ARBA00007965"/>
    </source>
</evidence>
<feature type="transmembrane region" description="Helical" evidence="7">
    <location>
        <begin position="106"/>
        <end position="124"/>
    </location>
</feature>
<dbReference type="OrthoDB" id="46396at2759"/>
<evidence type="ECO:0000256" key="1">
    <source>
        <dbReference type="ARBA" id="ARBA00004141"/>
    </source>
</evidence>
<feature type="transmembrane region" description="Helical" evidence="7">
    <location>
        <begin position="202"/>
        <end position="221"/>
    </location>
</feature>
<keyword evidence="9" id="KW-1185">Reference proteome</keyword>
<feature type="transmembrane region" description="Helical" evidence="7">
    <location>
        <begin position="250"/>
        <end position="269"/>
    </location>
</feature>
<feature type="transmembrane region" description="Helical" evidence="7">
    <location>
        <begin position="458"/>
        <end position="480"/>
    </location>
</feature>
<dbReference type="PANTHER" id="PTHR10332">
    <property type="entry name" value="EQUILIBRATIVE NUCLEOSIDE TRANSPORTER"/>
    <property type="match status" value="1"/>
</dbReference>
<sequence length="481" mass="52892">MGAPNARITSETVPILGSNAHQRAQSYVSIEGDPSGTWRLELADVPSDIDSEVVDFDEISTEDYIAFIILGLAMLWPFNTFLSASAYFNQRFQDVPALHRAHTSTIMSILTVVQTIMQFVFLKYTDGADYGRRIRISIYLNLTVFSLLALSVLLWPIHQAPVAYFVFLISVTFLSAFGNSFAQNGTMALAALFGARSSQGTMVGQGIAGVLPPLVQVIPFIRLGLRTTAGKHETATAEQFHFQVSASSTIYIVFFVSAIVAGLVNLGTLDRLLKRKRFILDGIENDNGFSGVPMPLDDGSDSESPKRRHIHIGSVAKKIPTLMSCLFLCFILALIYPPIAARTYSVSNPPFRDDVFIPFAIFIWNFGDFLGRVICAYDFITINNEALLVVYTVFRPLFVIFLVGGNIDGKGAHWLRSDLIYMTTHFLYGLTNGHMSSSCIISTTKKIQGQEREVSGSLIGLVICTALSVGSVLSFIISFLL</sequence>
<dbReference type="InterPro" id="IPR002259">
    <property type="entry name" value="Eqnu_transpt"/>
</dbReference>
<evidence type="ECO:0000313" key="9">
    <source>
        <dbReference type="Proteomes" id="UP000095023"/>
    </source>
</evidence>
<dbReference type="AlphaFoldDB" id="A0A1E4TC79"/>
<dbReference type="GO" id="GO:0034257">
    <property type="term" value="F:nicotinamide riboside transmembrane transporter activity"/>
    <property type="evidence" value="ECO:0007669"/>
    <property type="project" value="TreeGrafter"/>
</dbReference>
<evidence type="ECO:0000256" key="6">
    <source>
        <dbReference type="ARBA" id="ARBA00023136"/>
    </source>
</evidence>
<comment type="subcellular location">
    <subcellularLocation>
        <location evidence="1">Membrane</location>
        <topology evidence="1">Multi-pass membrane protein</topology>
    </subcellularLocation>
</comment>
<feature type="transmembrane region" description="Helical" evidence="7">
    <location>
        <begin position="136"/>
        <end position="157"/>
    </location>
</feature>
<evidence type="ECO:0000256" key="4">
    <source>
        <dbReference type="ARBA" id="ARBA00022692"/>
    </source>
</evidence>
<dbReference type="GO" id="GO:0015205">
    <property type="term" value="F:nucleobase transmembrane transporter activity"/>
    <property type="evidence" value="ECO:0007669"/>
    <property type="project" value="TreeGrafter"/>
</dbReference>
<keyword evidence="3" id="KW-0813">Transport</keyword>
<feature type="transmembrane region" description="Helical" evidence="7">
    <location>
        <begin position="163"/>
        <end position="182"/>
    </location>
</feature>
<feature type="transmembrane region" description="Helical" evidence="7">
    <location>
        <begin position="356"/>
        <end position="375"/>
    </location>
</feature>
<dbReference type="Pfam" id="PF01733">
    <property type="entry name" value="Nucleoside_tran"/>
    <property type="match status" value="1"/>
</dbReference>
<gene>
    <name evidence="8" type="ORF">CANCADRAFT_32649</name>
</gene>
<feature type="transmembrane region" description="Helical" evidence="7">
    <location>
        <begin position="64"/>
        <end position="86"/>
    </location>
</feature>
<feature type="transmembrane region" description="Helical" evidence="7">
    <location>
        <begin position="315"/>
        <end position="336"/>
    </location>
</feature>
<keyword evidence="4 7" id="KW-0812">Transmembrane</keyword>
<dbReference type="GO" id="GO:0005886">
    <property type="term" value="C:plasma membrane"/>
    <property type="evidence" value="ECO:0007669"/>
    <property type="project" value="TreeGrafter"/>
</dbReference>
<evidence type="ECO:0000313" key="8">
    <source>
        <dbReference type="EMBL" id="ODV89364.1"/>
    </source>
</evidence>
<dbReference type="PRINTS" id="PR01130">
    <property type="entry name" value="DERENTRNSPRT"/>
</dbReference>
<evidence type="ECO:0000256" key="3">
    <source>
        <dbReference type="ARBA" id="ARBA00022448"/>
    </source>
</evidence>
<dbReference type="EMBL" id="KV453843">
    <property type="protein sequence ID" value="ODV89364.1"/>
    <property type="molecule type" value="Genomic_DNA"/>
</dbReference>
<name>A0A1E4TC79_9ASCO</name>
<protein>
    <recommendedName>
        <fullName evidence="10">Nucleoside transporter</fullName>
    </recommendedName>
</protein>
<evidence type="ECO:0008006" key="10">
    <source>
        <dbReference type="Google" id="ProtNLM"/>
    </source>
</evidence>
<accession>A0A1E4TC79</accession>
<evidence type="ECO:0000256" key="5">
    <source>
        <dbReference type="ARBA" id="ARBA00022989"/>
    </source>
</evidence>
<feature type="transmembrane region" description="Helical" evidence="7">
    <location>
        <begin position="387"/>
        <end position="407"/>
    </location>
</feature>
<proteinExistence type="inferred from homology"/>
<dbReference type="PIRSF" id="PIRSF016379">
    <property type="entry name" value="ENT"/>
    <property type="match status" value="1"/>
</dbReference>
<keyword evidence="5 7" id="KW-1133">Transmembrane helix</keyword>
<dbReference type="Proteomes" id="UP000095023">
    <property type="component" value="Unassembled WGS sequence"/>
</dbReference>
<evidence type="ECO:0000256" key="7">
    <source>
        <dbReference type="SAM" id="Phobius"/>
    </source>
</evidence>
<organism evidence="8 9">
    <name type="scientific">Tortispora caseinolytica NRRL Y-17796</name>
    <dbReference type="NCBI Taxonomy" id="767744"/>
    <lineage>
        <taxon>Eukaryota</taxon>
        <taxon>Fungi</taxon>
        <taxon>Dikarya</taxon>
        <taxon>Ascomycota</taxon>
        <taxon>Saccharomycotina</taxon>
        <taxon>Trigonopsidomycetes</taxon>
        <taxon>Trigonopsidales</taxon>
        <taxon>Trigonopsidaceae</taxon>
        <taxon>Tortispora</taxon>
    </lineage>
</organism>
<dbReference type="PANTHER" id="PTHR10332:SF88">
    <property type="entry name" value="EQUILIBRATIVE NUCLEOSIDE TRANSPORTER 1, ISOFORM A"/>
    <property type="match status" value="1"/>
</dbReference>
<dbReference type="GO" id="GO:0000329">
    <property type="term" value="C:fungal-type vacuole membrane"/>
    <property type="evidence" value="ECO:0007669"/>
    <property type="project" value="TreeGrafter"/>
</dbReference>
<comment type="similarity">
    <text evidence="2">Belongs to the SLC29A/ENT transporter (TC 2.A.57) family.</text>
</comment>
<reference evidence="9" key="1">
    <citation type="submission" date="2016-02" db="EMBL/GenBank/DDBJ databases">
        <title>Comparative genomics of biotechnologically important yeasts.</title>
        <authorList>
            <consortium name="DOE Joint Genome Institute"/>
            <person name="Riley R."/>
            <person name="Haridas S."/>
            <person name="Wolfe K.H."/>
            <person name="Lopes M.R."/>
            <person name="Hittinger C.T."/>
            <person name="Goker M."/>
            <person name="Salamov A."/>
            <person name="Wisecaver J."/>
            <person name="Long T.M."/>
            <person name="Aerts A.L."/>
            <person name="Barry K."/>
            <person name="Choi C."/>
            <person name="Clum A."/>
            <person name="Coughlan A.Y."/>
            <person name="Deshpande S."/>
            <person name="Douglass A.P."/>
            <person name="Hanson S.J."/>
            <person name="Klenk H.-P."/>
            <person name="Labutti K."/>
            <person name="Lapidus A."/>
            <person name="Lindquist E."/>
            <person name="Lipzen A."/>
            <person name="Meier-Kolthoff J.P."/>
            <person name="Ohm R.A."/>
            <person name="Otillar R.P."/>
            <person name="Pangilinan J."/>
            <person name="Peng Y."/>
            <person name="Rokas A."/>
            <person name="Rosa C.A."/>
            <person name="Scheuner C."/>
            <person name="Sibirny A.A."/>
            <person name="Slot J.C."/>
            <person name="Stielow J.B."/>
            <person name="Sun H."/>
            <person name="Kurtzman C.P."/>
            <person name="Blackwell M."/>
            <person name="Jeffries T.W."/>
            <person name="Grigoriev I.V."/>
        </authorList>
    </citation>
    <scope>NUCLEOTIDE SEQUENCE [LARGE SCALE GENOMIC DNA]</scope>
    <source>
        <strain evidence="9">NRRL Y-17796</strain>
    </source>
</reference>
<keyword evidence="6 7" id="KW-0472">Membrane</keyword>